<name>A0ABZ0W1A6_9BACT</name>
<sequence>MKNKILTVIVAGVILLTASCKKDYAVDGGKSDENVNMTTYDYLKSKPIFSSLVHLIDRAGLKDAVNQQATFFATTNYGVDEYLKAMKNIRAIELGDENIIYTLDSIPLWRLDSLKTYIFPEKLGRNVLTTKGTFYQSNFGSMTNTRIKLGLARTYSYGAYVDYVDYITYTKVIAGDDSEVLDPSTIPAPEVDKVVWVQSSGIITTNGVVHVLDGFHRLFFNTNNAN</sequence>
<evidence type="ECO:0008006" key="3">
    <source>
        <dbReference type="Google" id="ProtNLM"/>
    </source>
</evidence>
<protein>
    <recommendedName>
        <fullName evidence="3">FAS1 domain-containing protein</fullName>
    </recommendedName>
</protein>
<dbReference type="Gene3D" id="2.30.180.10">
    <property type="entry name" value="FAS1 domain"/>
    <property type="match status" value="1"/>
</dbReference>
<dbReference type="PROSITE" id="PS51257">
    <property type="entry name" value="PROKAR_LIPOPROTEIN"/>
    <property type="match status" value="1"/>
</dbReference>
<gene>
    <name evidence="1" type="ORF">U0035_15300</name>
</gene>
<dbReference type="Proteomes" id="UP001325680">
    <property type="component" value="Chromosome"/>
</dbReference>
<dbReference type="InterPro" id="IPR036378">
    <property type="entry name" value="FAS1_dom_sf"/>
</dbReference>
<dbReference type="SUPFAM" id="SSF82153">
    <property type="entry name" value="FAS1 domain"/>
    <property type="match status" value="1"/>
</dbReference>
<evidence type="ECO:0000313" key="2">
    <source>
        <dbReference type="Proteomes" id="UP001325680"/>
    </source>
</evidence>
<keyword evidence="2" id="KW-1185">Reference proteome</keyword>
<dbReference type="EMBL" id="CP139960">
    <property type="protein sequence ID" value="WQD37038.1"/>
    <property type="molecule type" value="Genomic_DNA"/>
</dbReference>
<accession>A0ABZ0W1A6</accession>
<organism evidence="1 2">
    <name type="scientific">Niabella yanshanensis</name>
    <dbReference type="NCBI Taxonomy" id="577386"/>
    <lineage>
        <taxon>Bacteria</taxon>
        <taxon>Pseudomonadati</taxon>
        <taxon>Bacteroidota</taxon>
        <taxon>Chitinophagia</taxon>
        <taxon>Chitinophagales</taxon>
        <taxon>Chitinophagaceae</taxon>
        <taxon>Niabella</taxon>
    </lineage>
</organism>
<dbReference type="RefSeq" id="WP_114791869.1">
    <property type="nucleotide sequence ID" value="NZ_CP139960.1"/>
</dbReference>
<evidence type="ECO:0000313" key="1">
    <source>
        <dbReference type="EMBL" id="WQD37038.1"/>
    </source>
</evidence>
<reference evidence="1 2" key="1">
    <citation type="submission" date="2023-12" db="EMBL/GenBank/DDBJ databases">
        <title>Genome sequencing and assembly of bacterial species from a model synthetic community.</title>
        <authorList>
            <person name="Hogle S.L."/>
        </authorList>
    </citation>
    <scope>NUCLEOTIDE SEQUENCE [LARGE SCALE GENOMIC DNA]</scope>
    <source>
        <strain evidence="1 2">HAMBI_3031</strain>
    </source>
</reference>
<proteinExistence type="predicted"/>